<organism evidence="10 11">
    <name type="scientific">Halopiger aswanensis</name>
    <dbReference type="NCBI Taxonomy" id="148449"/>
    <lineage>
        <taxon>Archaea</taxon>
        <taxon>Methanobacteriati</taxon>
        <taxon>Methanobacteriota</taxon>
        <taxon>Stenosarchaea group</taxon>
        <taxon>Halobacteria</taxon>
        <taxon>Halobacteriales</taxon>
        <taxon>Natrialbaceae</taxon>
        <taxon>Halopiger</taxon>
    </lineage>
</organism>
<feature type="binding site" evidence="8">
    <location>
        <position position="127"/>
    </location>
    <ligand>
        <name>NAD(+)</name>
        <dbReference type="ChEBI" id="CHEBI:57540"/>
    </ligand>
</feature>
<dbReference type="EMBL" id="RAPO01000002">
    <property type="protein sequence ID" value="RKD95989.1"/>
    <property type="molecule type" value="Genomic_DNA"/>
</dbReference>
<dbReference type="PANTHER" id="PTHR43616">
    <property type="entry name" value="GLYCEROL DEHYDROGENASE"/>
    <property type="match status" value="1"/>
</dbReference>
<protein>
    <submittedName>
        <fullName evidence="10">Glycerol 2-dehydrogenase (NAD+)</fullName>
    </submittedName>
</protein>
<evidence type="ECO:0000313" key="10">
    <source>
        <dbReference type="EMBL" id="RKD95989.1"/>
    </source>
</evidence>
<dbReference type="Gene3D" id="3.40.50.1970">
    <property type="match status" value="1"/>
</dbReference>
<evidence type="ECO:0000256" key="1">
    <source>
        <dbReference type="ARBA" id="ARBA00007358"/>
    </source>
</evidence>
<gene>
    <name evidence="10" type="ORF">ATJ93_2852</name>
</gene>
<dbReference type="GO" id="GO:0046872">
    <property type="term" value="F:metal ion binding"/>
    <property type="evidence" value="ECO:0007669"/>
    <property type="project" value="UniProtKB-KW"/>
</dbReference>
<evidence type="ECO:0000256" key="4">
    <source>
        <dbReference type="ARBA" id="ARBA00023002"/>
    </source>
</evidence>
<keyword evidence="5 8" id="KW-0520">NAD</keyword>
<dbReference type="InterPro" id="IPR018211">
    <property type="entry name" value="ADH_Fe_CS"/>
</dbReference>
<reference evidence="10 11" key="1">
    <citation type="submission" date="2018-09" db="EMBL/GenBank/DDBJ databases">
        <title>Genomic Encyclopedia of Archaeal and Bacterial Type Strains, Phase II (KMG-II): from individual species to whole genera.</title>
        <authorList>
            <person name="Goeker M."/>
        </authorList>
    </citation>
    <scope>NUCLEOTIDE SEQUENCE [LARGE SCALE GENOMIC DNA]</scope>
    <source>
        <strain evidence="10 11">DSM 13151</strain>
    </source>
</reference>
<feature type="binding site" evidence="6">
    <location>
        <position position="171"/>
    </location>
    <ligand>
        <name>glycerol</name>
        <dbReference type="ChEBI" id="CHEBI:17754"/>
    </ligand>
</feature>
<accession>A0A3R7EGA4</accession>
<evidence type="ECO:0000256" key="5">
    <source>
        <dbReference type="ARBA" id="ARBA00023027"/>
    </source>
</evidence>
<feature type="domain" description="Alcohol dehydrogenase iron-type/glycerol dehydrogenase GldA" evidence="9">
    <location>
        <begin position="8"/>
        <end position="154"/>
    </location>
</feature>
<dbReference type="InterPro" id="IPR016205">
    <property type="entry name" value="Glycerol_DH"/>
</dbReference>
<dbReference type="OrthoDB" id="116813at2157"/>
<dbReference type="SUPFAM" id="SSF56796">
    <property type="entry name" value="Dehydroquinate synthase-like"/>
    <property type="match status" value="1"/>
</dbReference>
<dbReference type="Gene3D" id="1.20.1090.10">
    <property type="entry name" value="Dehydroquinate synthase-like - alpha domain"/>
    <property type="match status" value="1"/>
</dbReference>
<keyword evidence="4" id="KW-0560">Oxidoreductase</keyword>
<dbReference type="GO" id="GO:0016614">
    <property type="term" value="F:oxidoreductase activity, acting on CH-OH group of donors"/>
    <property type="evidence" value="ECO:0007669"/>
    <property type="project" value="InterPro"/>
</dbReference>
<dbReference type="CDD" id="cd08170">
    <property type="entry name" value="GlyDH"/>
    <property type="match status" value="1"/>
</dbReference>
<dbReference type="PIRSF" id="PIRSF000112">
    <property type="entry name" value="Glycerol_dehydrogenase"/>
    <property type="match status" value="1"/>
</dbReference>
<comment type="cofactor">
    <cofactor evidence="6">
        <name>Zn(2+)</name>
        <dbReference type="ChEBI" id="CHEBI:29105"/>
    </cofactor>
    <text evidence="6">Binds 1 zinc ion per subunit.</text>
</comment>
<dbReference type="Proteomes" id="UP000283805">
    <property type="component" value="Unassembled WGS sequence"/>
</dbReference>
<name>A0A3R7EGA4_9EURY</name>
<evidence type="ECO:0000256" key="7">
    <source>
        <dbReference type="PIRSR" id="PIRSR000112-2"/>
    </source>
</evidence>
<feature type="binding site" evidence="8">
    <location>
        <position position="37"/>
    </location>
    <ligand>
        <name>NAD(+)</name>
        <dbReference type="ChEBI" id="CHEBI:57540"/>
    </ligand>
</feature>
<feature type="binding site" evidence="8">
    <location>
        <position position="125"/>
    </location>
    <ligand>
        <name>NAD(+)</name>
        <dbReference type="ChEBI" id="CHEBI:57540"/>
    </ligand>
</feature>
<evidence type="ECO:0000256" key="3">
    <source>
        <dbReference type="ARBA" id="ARBA00022833"/>
    </source>
</evidence>
<comment type="similarity">
    <text evidence="1">Belongs to the iron-containing alcohol dehydrogenase family.</text>
</comment>
<proteinExistence type="inferred from homology"/>
<feature type="binding site" evidence="6">
    <location>
        <position position="271"/>
    </location>
    <ligand>
        <name>glycerol</name>
        <dbReference type="ChEBI" id="CHEBI:17754"/>
    </ligand>
</feature>
<keyword evidence="3 6" id="KW-0862">Zinc</keyword>
<evidence type="ECO:0000313" key="11">
    <source>
        <dbReference type="Proteomes" id="UP000283805"/>
    </source>
</evidence>
<feature type="binding site" evidence="7">
    <location>
        <position position="121"/>
    </location>
    <ligand>
        <name>glycerol</name>
        <dbReference type="ChEBI" id="CHEBI:17754"/>
    </ligand>
</feature>
<evidence type="ECO:0000256" key="2">
    <source>
        <dbReference type="ARBA" id="ARBA00022723"/>
    </source>
</evidence>
<keyword evidence="11" id="KW-1185">Reference proteome</keyword>
<sequence length="367" mass="38569">MTRQFAAPPHYVQGRDVLDELGEHVEPLGDRVLLLADDIVLDIIEERATASLERAGVDVVVEEFGGEASAEEIDRIADVCRDAETDAIIGAGGGKALDTAKAAREIVDGAAVSLPTIASTDAPTSALSVVYTEDGEFEEYRFYDRHPDAVIVDTAVVAGAPTRLFRSGIADALATWFEASAVDRAGAANVIGGEPTDAALELARLAYDTLREQADPAVEAVEVDAVTEGVESVVEANTLLSGLGFESGGLAAAHSIHNGLTQLEATHGATHGEKVNIGTLSQLVLEGREGAFVEEIVDFSLDIGLPVTLAEIGLEEPTPEQLDAVAEAACAPDETIHNEPFDVEPAMVRDAIRTADAIGRRLKAARE</sequence>
<evidence type="ECO:0000259" key="9">
    <source>
        <dbReference type="Pfam" id="PF00465"/>
    </source>
</evidence>
<feature type="binding site" evidence="6">
    <location>
        <position position="254"/>
    </location>
    <ligand>
        <name>glycerol</name>
        <dbReference type="ChEBI" id="CHEBI:17754"/>
    </ligand>
</feature>
<dbReference type="NCBIfam" id="NF006941">
    <property type="entry name" value="PRK09423.1"/>
    <property type="match status" value="1"/>
</dbReference>
<feature type="binding site" evidence="8">
    <location>
        <position position="131"/>
    </location>
    <ligand>
        <name>NAD(+)</name>
        <dbReference type="ChEBI" id="CHEBI:57540"/>
    </ligand>
</feature>
<dbReference type="Pfam" id="PF00465">
    <property type="entry name" value="Fe-ADH"/>
    <property type="match status" value="1"/>
</dbReference>
<dbReference type="InterPro" id="IPR001670">
    <property type="entry name" value="ADH_Fe/GldA"/>
</dbReference>
<feature type="binding site" evidence="8">
    <location>
        <begin position="94"/>
        <end position="98"/>
    </location>
    <ligand>
        <name>NAD(+)</name>
        <dbReference type="ChEBI" id="CHEBI:57540"/>
    </ligand>
</feature>
<dbReference type="RefSeq" id="WP_120245199.1">
    <property type="nucleotide sequence ID" value="NZ_RAPO01000002.1"/>
</dbReference>
<feature type="binding site" evidence="8">
    <location>
        <begin position="116"/>
        <end position="119"/>
    </location>
    <ligand>
        <name>NAD(+)</name>
        <dbReference type="ChEBI" id="CHEBI:57540"/>
    </ligand>
</feature>
<evidence type="ECO:0000256" key="6">
    <source>
        <dbReference type="PIRSR" id="PIRSR000112-1"/>
    </source>
</evidence>
<dbReference type="PROSITE" id="PS00060">
    <property type="entry name" value="ADH_IRON_2"/>
    <property type="match status" value="1"/>
</dbReference>
<comment type="caution">
    <text evidence="10">The sequence shown here is derived from an EMBL/GenBank/DDBJ whole genome shotgun (WGS) entry which is preliminary data.</text>
</comment>
<evidence type="ECO:0000256" key="8">
    <source>
        <dbReference type="PIRSR" id="PIRSR000112-3"/>
    </source>
</evidence>
<keyword evidence="2 6" id="KW-0479">Metal-binding</keyword>
<dbReference type="AlphaFoldDB" id="A0A3R7EGA4"/>
<dbReference type="PANTHER" id="PTHR43616:SF5">
    <property type="entry name" value="GLYCEROL DEHYDROGENASE 1"/>
    <property type="match status" value="1"/>
</dbReference>